<evidence type="ECO:0000256" key="1">
    <source>
        <dbReference type="SAM" id="MobiDB-lite"/>
    </source>
</evidence>
<feature type="compositionally biased region" description="Acidic residues" evidence="1">
    <location>
        <begin position="19"/>
        <end position="29"/>
    </location>
</feature>
<feature type="compositionally biased region" description="Acidic residues" evidence="1">
    <location>
        <begin position="1"/>
        <end position="10"/>
    </location>
</feature>
<protein>
    <submittedName>
        <fullName evidence="2">Uncharacterized protein</fullName>
    </submittedName>
</protein>
<dbReference type="AlphaFoldDB" id="A0AA38CW30"/>
<keyword evidence="3" id="KW-1185">Reference proteome</keyword>
<organism evidence="2 3">
    <name type="scientific">Taxus chinensis</name>
    <name type="common">Chinese yew</name>
    <name type="synonym">Taxus wallichiana var. chinensis</name>
    <dbReference type="NCBI Taxonomy" id="29808"/>
    <lineage>
        <taxon>Eukaryota</taxon>
        <taxon>Viridiplantae</taxon>
        <taxon>Streptophyta</taxon>
        <taxon>Embryophyta</taxon>
        <taxon>Tracheophyta</taxon>
        <taxon>Spermatophyta</taxon>
        <taxon>Pinopsida</taxon>
        <taxon>Pinidae</taxon>
        <taxon>Conifers II</taxon>
        <taxon>Cupressales</taxon>
        <taxon>Taxaceae</taxon>
        <taxon>Taxus</taxon>
    </lineage>
</organism>
<evidence type="ECO:0000313" key="3">
    <source>
        <dbReference type="Proteomes" id="UP000824469"/>
    </source>
</evidence>
<comment type="caution">
    <text evidence="2">The sequence shown here is derived from an EMBL/GenBank/DDBJ whole genome shotgun (WGS) entry which is preliminary data.</text>
</comment>
<feature type="region of interest" description="Disordered" evidence="1">
    <location>
        <begin position="1"/>
        <end position="33"/>
    </location>
</feature>
<sequence length="59" mass="7201">MEEDDSEEIESLEKYIGERDDDEEDEPEGGWEPLVFSMHDSERVRAREEEHEFLFMRHK</sequence>
<feature type="non-terminal residue" evidence="2">
    <location>
        <position position="59"/>
    </location>
</feature>
<dbReference type="Proteomes" id="UP000824469">
    <property type="component" value="Unassembled WGS sequence"/>
</dbReference>
<reference evidence="2 3" key="1">
    <citation type="journal article" date="2021" name="Nat. Plants">
        <title>The Taxus genome provides insights into paclitaxel biosynthesis.</title>
        <authorList>
            <person name="Xiong X."/>
            <person name="Gou J."/>
            <person name="Liao Q."/>
            <person name="Li Y."/>
            <person name="Zhou Q."/>
            <person name="Bi G."/>
            <person name="Li C."/>
            <person name="Du R."/>
            <person name="Wang X."/>
            <person name="Sun T."/>
            <person name="Guo L."/>
            <person name="Liang H."/>
            <person name="Lu P."/>
            <person name="Wu Y."/>
            <person name="Zhang Z."/>
            <person name="Ro D.K."/>
            <person name="Shang Y."/>
            <person name="Huang S."/>
            <person name="Yan J."/>
        </authorList>
    </citation>
    <scope>NUCLEOTIDE SEQUENCE [LARGE SCALE GENOMIC DNA]</scope>
    <source>
        <strain evidence="2">Ta-2019</strain>
    </source>
</reference>
<evidence type="ECO:0000313" key="2">
    <source>
        <dbReference type="EMBL" id="KAH9303349.1"/>
    </source>
</evidence>
<gene>
    <name evidence="2" type="ORF">KI387_014932</name>
</gene>
<dbReference type="EMBL" id="JAHRHJ020000009">
    <property type="protein sequence ID" value="KAH9303349.1"/>
    <property type="molecule type" value="Genomic_DNA"/>
</dbReference>
<name>A0AA38CW30_TAXCH</name>
<accession>A0AA38CW30</accession>
<proteinExistence type="predicted"/>